<gene>
    <name evidence="2" type="ORF">CR513_62359</name>
</gene>
<evidence type="ECO:0000313" key="3">
    <source>
        <dbReference type="Proteomes" id="UP000257109"/>
    </source>
</evidence>
<dbReference type="EMBL" id="QJKJ01017607">
    <property type="protein sequence ID" value="RDX58333.1"/>
    <property type="molecule type" value="Genomic_DNA"/>
</dbReference>
<keyword evidence="1" id="KW-0812">Transmembrane</keyword>
<proteinExistence type="predicted"/>
<sequence length="61" mass="6865">MVDFITEFHQHGILACAREKGMSRAEEEIKNYCYSLLLFCVKLLGGVLNVWGSLIAVGYLN</sequence>
<evidence type="ECO:0000313" key="2">
    <source>
        <dbReference type="EMBL" id="RDX58333.1"/>
    </source>
</evidence>
<dbReference type="AlphaFoldDB" id="A0A371E0L6"/>
<evidence type="ECO:0000256" key="1">
    <source>
        <dbReference type="SAM" id="Phobius"/>
    </source>
</evidence>
<protein>
    <submittedName>
        <fullName evidence="2">Uncharacterized protein</fullName>
    </submittedName>
</protein>
<organism evidence="2 3">
    <name type="scientific">Mucuna pruriens</name>
    <name type="common">Velvet bean</name>
    <name type="synonym">Dolichos pruriens</name>
    <dbReference type="NCBI Taxonomy" id="157652"/>
    <lineage>
        <taxon>Eukaryota</taxon>
        <taxon>Viridiplantae</taxon>
        <taxon>Streptophyta</taxon>
        <taxon>Embryophyta</taxon>
        <taxon>Tracheophyta</taxon>
        <taxon>Spermatophyta</taxon>
        <taxon>Magnoliopsida</taxon>
        <taxon>eudicotyledons</taxon>
        <taxon>Gunneridae</taxon>
        <taxon>Pentapetalae</taxon>
        <taxon>rosids</taxon>
        <taxon>fabids</taxon>
        <taxon>Fabales</taxon>
        <taxon>Fabaceae</taxon>
        <taxon>Papilionoideae</taxon>
        <taxon>50 kb inversion clade</taxon>
        <taxon>NPAAA clade</taxon>
        <taxon>indigoferoid/millettioid clade</taxon>
        <taxon>Phaseoleae</taxon>
        <taxon>Mucuna</taxon>
    </lineage>
</organism>
<keyword evidence="1" id="KW-0472">Membrane</keyword>
<dbReference type="Proteomes" id="UP000257109">
    <property type="component" value="Unassembled WGS sequence"/>
</dbReference>
<feature type="non-terminal residue" evidence="2">
    <location>
        <position position="1"/>
    </location>
</feature>
<keyword evidence="3" id="KW-1185">Reference proteome</keyword>
<reference evidence="2" key="1">
    <citation type="submission" date="2018-05" db="EMBL/GenBank/DDBJ databases">
        <title>Draft genome of Mucuna pruriens seed.</title>
        <authorList>
            <person name="Nnadi N.E."/>
            <person name="Vos R."/>
            <person name="Hasami M.H."/>
            <person name="Devisetty U.K."/>
            <person name="Aguiy J.C."/>
        </authorList>
    </citation>
    <scope>NUCLEOTIDE SEQUENCE [LARGE SCALE GENOMIC DNA]</scope>
    <source>
        <strain evidence="2">JCA_2017</strain>
    </source>
</reference>
<comment type="caution">
    <text evidence="2">The sequence shown here is derived from an EMBL/GenBank/DDBJ whole genome shotgun (WGS) entry which is preliminary data.</text>
</comment>
<feature type="transmembrane region" description="Helical" evidence="1">
    <location>
        <begin position="32"/>
        <end position="60"/>
    </location>
</feature>
<name>A0A371E0L6_MUCPR</name>
<accession>A0A371E0L6</accession>
<keyword evidence="1" id="KW-1133">Transmembrane helix</keyword>